<keyword evidence="1" id="KW-1133">Transmembrane helix</keyword>
<feature type="transmembrane region" description="Helical" evidence="1">
    <location>
        <begin position="38"/>
        <end position="60"/>
    </location>
</feature>
<comment type="caution">
    <text evidence="2">The sequence shown here is derived from an EMBL/GenBank/DDBJ whole genome shotgun (WGS) entry which is preliminary data.</text>
</comment>
<gene>
    <name evidence="2" type="ORF">SDC9_141199</name>
</gene>
<keyword evidence="1" id="KW-0472">Membrane</keyword>
<sequence length="62" mass="5632">MSDKGQADSSTALAGAVAVGVLVDTATGVAAGALGSGVLVAVGPGVGLAVFCATATFVAVPD</sequence>
<evidence type="ECO:0000256" key="1">
    <source>
        <dbReference type="SAM" id="Phobius"/>
    </source>
</evidence>
<keyword evidence="1" id="KW-0812">Transmembrane</keyword>
<evidence type="ECO:0000313" key="2">
    <source>
        <dbReference type="EMBL" id="MPM94056.1"/>
    </source>
</evidence>
<organism evidence="2">
    <name type="scientific">bioreactor metagenome</name>
    <dbReference type="NCBI Taxonomy" id="1076179"/>
    <lineage>
        <taxon>unclassified sequences</taxon>
        <taxon>metagenomes</taxon>
        <taxon>ecological metagenomes</taxon>
    </lineage>
</organism>
<accession>A0A645DXJ1</accession>
<name>A0A645DXJ1_9ZZZZ</name>
<reference evidence="2" key="1">
    <citation type="submission" date="2019-08" db="EMBL/GenBank/DDBJ databases">
        <authorList>
            <person name="Kucharzyk K."/>
            <person name="Murdoch R.W."/>
            <person name="Higgins S."/>
            <person name="Loffler F."/>
        </authorList>
    </citation>
    <scope>NUCLEOTIDE SEQUENCE</scope>
</reference>
<dbReference type="EMBL" id="VSSQ01040752">
    <property type="protein sequence ID" value="MPM94056.1"/>
    <property type="molecule type" value="Genomic_DNA"/>
</dbReference>
<feature type="transmembrane region" description="Helical" evidence="1">
    <location>
        <begin position="12"/>
        <end position="32"/>
    </location>
</feature>
<proteinExistence type="predicted"/>
<protein>
    <submittedName>
        <fullName evidence="2">Uncharacterized protein</fullName>
    </submittedName>
</protein>
<dbReference type="AlphaFoldDB" id="A0A645DXJ1"/>